<comment type="caution">
    <text evidence="9">The sequence shown here is derived from an EMBL/GenBank/DDBJ whole genome shotgun (WGS) entry which is preliminary data.</text>
</comment>
<keyword evidence="3 7" id="KW-0378">Hydrolase</keyword>
<feature type="binding site" evidence="7">
    <location>
        <position position="20"/>
    </location>
    <ligand>
        <name>Zn(2+)</name>
        <dbReference type="ChEBI" id="CHEBI:29105"/>
        <note>catalytic</note>
    </ligand>
</feature>
<protein>
    <recommendedName>
        <fullName evidence="7">Adenine deaminase</fullName>
        <shortName evidence="7">ADE</shortName>
        <ecNumber evidence="7">3.5.4.2</ecNumber>
    </recommendedName>
    <alternativeName>
        <fullName evidence="7">Adenine aminohydrolase</fullName>
        <shortName evidence="7">AAH</shortName>
    </alternativeName>
</protein>
<dbReference type="GO" id="GO:0009168">
    <property type="term" value="P:purine ribonucleoside monophosphate biosynthetic process"/>
    <property type="evidence" value="ECO:0007669"/>
    <property type="project" value="InterPro"/>
</dbReference>
<evidence type="ECO:0000256" key="3">
    <source>
        <dbReference type="ARBA" id="ARBA00022801"/>
    </source>
</evidence>
<dbReference type="GO" id="GO:0043103">
    <property type="term" value="P:hypoxanthine salvage"/>
    <property type="evidence" value="ECO:0007669"/>
    <property type="project" value="UniProtKB-UniRule"/>
</dbReference>
<keyword evidence="10" id="KW-1185">Reference proteome</keyword>
<evidence type="ECO:0000256" key="6">
    <source>
        <dbReference type="ARBA" id="ARBA00023242"/>
    </source>
</evidence>
<dbReference type="SUPFAM" id="SSF51556">
    <property type="entry name" value="Metallo-dependent hydrolases"/>
    <property type="match status" value="1"/>
</dbReference>
<dbReference type="Proteomes" id="UP000803884">
    <property type="component" value="Unassembled WGS sequence"/>
</dbReference>
<evidence type="ECO:0000256" key="2">
    <source>
        <dbReference type="ARBA" id="ARBA00022723"/>
    </source>
</evidence>
<dbReference type="InterPro" id="IPR001365">
    <property type="entry name" value="A_deaminase_dom"/>
</dbReference>
<feature type="binding site" evidence="7">
    <location>
        <position position="292"/>
    </location>
    <ligand>
        <name>substrate</name>
    </ligand>
</feature>
<evidence type="ECO:0000259" key="8">
    <source>
        <dbReference type="Pfam" id="PF00962"/>
    </source>
</evidence>
<dbReference type="GO" id="GO:0006146">
    <property type="term" value="P:adenine catabolic process"/>
    <property type="evidence" value="ECO:0007669"/>
    <property type="project" value="UniProtKB-UniRule"/>
</dbReference>
<dbReference type="Pfam" id="PF00962">
    <property type="entry name" value="A_deaminase"/>
    <property type="match status" value="1"/>
</dbReference>
<gene>
    <name evidence="9" type="primary">aah1</name>
    <name evidence="7" type="synonym">AAH1</name>
    <name evidence="9" type="ORF">WHR41_03676</name>
</gene>
<sequence>MASSNIEEDLLPFLPKCEHHIHIEGALTPELLFTLAKKNNITLPTDDKAFTSPATLTERYRHFASLDDFLHYYYIGMSVLITAADFEALATSYFSRAARDTVRHADVFFDPQAHLSRGVDYPTLLAGLSAAQSHAKQTLNLTSELVCCFLRHLPAQASLATFHLPALQASFASGAVRAIGLDSSEAGFPPHLFADLYADARALGLNLTAHAGEEAPPEYIRSALDDLHVSRIDHGRRLPEDPELLARVAAQGTLLTLCPISNVFLRGVGSVSELPVREFLDAGVKFSINSDDPAYFGGNYIGENYAAVQRAFALSVGEWEGVCRAAIEGSWCGEGRKGEMRGELERVVGAWRAKYGDEA</sequence>
<dbReference type="RefSeq" id="XP_069230714.1">
    <property type="nucleotide sequence ID" value="XM_069372282.1"/>
</dbReference>
<dbReference type="EMBL" id="JAAQHG020000009">
    <property type="protein sequence ID" value="KAL1587609.1"/>
    <property type="molecule type" value="Genomic_DNA"/>
</dbReference>
<dbReference type="GO" id="GO:0008270">
    <property type="term" value="F:zinc ion binding"/>
    <property type="evidence" value="ECO:0007669"/>
    <property type="project" value="UniProtKB-UniRule"/>
</dbReference>
<evidence type="ECO:0000256" key="7">
    <source>
        <dbReference type="HAMAP-Rule" id="MF_03145"/>
    </source>
</evidence>
<feature type="binding site" evidence="7">
    <location>
        <position position="291"/>
    </location>
    <ligand>
        <name>Zn(2+)</name>
        <dbReference type="ChEBI" id="CHEBI:29105"/>
        <note>catalytic</note>
    </ligand>
</feature>
<feature type="site" description="Important for catalytic activity" evidence="7">
    <location>
        <position position="234"/>
    </location>
</feature>
<dbReference type="InterPro" id="IPR006330">
    <property type="entry name" value="Ado/ade_deaminase"/>
</dbReference>
<dbReference type="InterPro" id="IPR028892">
    <property type="entry name" value="ADE"/>
</dbReference>
<comment type="catalytic activity">
    <reaction evidence="7">
        <text>adenine + H2O + H(+) = hypoxanthine + NH4(+)</text>
        <dbReference type="Rhea" id="RHEA:23688"/>
        <dbReference type="ChEBI" id="CHEBI:15377"/>
        <dbReference type="ChEBI" id="CHEBI:15378"/>
        <dbReference type="ChEBI" id="CHEBI:16708"/>
        <dbReference type="ChEBI" id="CHEBI:17368"/>
        <dbReference type="ChEBI" id="CHEBI:28938"/>
        <dbReference type="EC" id="3.5.4.2"/>
    </reaction>
</comment>
<evidence type="ECO:0000256" key="5">
    <source>
        <dbReference type="ARBA" id="ARBA00023080"/>
    </source>
</evidence>
<accession>A0AB34KRJ1</accession>
<dbReference type="AlphaFoldDB" id="A0AB34KRJ1"/>
<dbReference type="GO" id="GO:0005634">
    <property type="term" value="C:nucleus"/>
    <property type="evidence" value="ECO:0007669"/>
    <property type="project" value="UniProtKB-SubCell"/>
</dbReference>
<keyword evidence="5 7" id="KW-0546">Nucleotide metabolism</keyword>
<dbReference type="PANTHER" id="PTHR43114:SF6">
    <property type="entry name" value="ADENINE DEAMINASE"/>
    <property type="match status" value="1"/>
</dbReference>
<comment type="subcellular location">
    <subcellularLocation>
        <location evidence="7">Cytoplasm</location>
    </subcellularLocation>
    <subcellularLocation>
        <location evidence="7">Nucleus</location>
    </subcellularLocation>
</comment>
<keyword evidence="4 7" id="KW-0862">Zinc</keyword>
<dbReference type="CDD" id="cd01320">
    <property type="entry name" value="ADA"/>
    <property type="match status" value="1"/>
</dbReference>
<dbReference type="GeneID" id="96005120"/>
<feature type="binding site" evidence="7">
    <location>
        <position position="210"/>
    </location>
    <ligand>
        <name>Zn(2+)</name>
        <dbReference type="ChEBI" id="CHEBI:29105"/>
        <note>catalytic</note>
    </ligand>
</feature>
<evidence type="ECO:0000313" key="9">
    <source>
        <dbReference type="EMBL" id="KAL1587609.1"/>
    </source>
</evidence>
<evidence type="ECO:0000313" key="10">
    <source>
        <dbReference type="Proteomes" id="UP000803884"/>
    </source>
</evidence>
<dbReference type="Gene3D" id="3.20.20.140">
    <property type="entry name" value="Metal-dependent hydrolases"/>
    <property type="match status" value="1"/>
</dbReference>
<dbReference type="PROSITE" id="PS00485">
    <property type="entry name" value="A_DEAMINASE"/>
    <property type="match status" value="1"/>
</dbReference>
<feature type="binding site" evidence="7">
    <location>
        <position position="22"/>
    </location>
    <ligand>
        <name>Zn(2+)</name>
        <dbReference type="ChEBI" id="CHEBI:29105"/>
        <note>catalytic</note>
    </ligand>
</feature>
<dbReference type="EC" id="3.5.4.2" evidence="7"/>
<keyword evidence="6 7" id="KW-0539">Nucleus</keyword>
<dbReference type="NCBIfam" id="TIGR01430">
    <property type="entry name" value="aden_deam"/>
    <property type="match status" value="1"/>
</dbReference>
<dbReference type="InterPro" id="IPR006650">
    <property type="entry name" value="A/AMP_deam_AS"/>
</dbReference>
<feature type="domain" description="Adenosine deaminase" evidence="8">
    <location>
        <begin position="15"/>
        <end position="344"/>
    </location>
</feature>
<reference evidence="9 10" key="1">
    <citation type="journal article" date="2020" name="Microbiol. Resour. Announc.">
        <title>Draft Genome Sequence of a Cladosporium Species Isolated from the Mesophotic Ascidian Didemnum maculosum.</title>
        <authorList>
            <person name="Gioti A."/>
            <person name="Siaperas R."/>
            <person name="Nikolaivits E."/>
            <person name="Le Goff G."/>
            <person name="Ouazzani J."/>
            <person name="Kotoulas G."/>
            <person name="Topakas E."/>
        </authorList>
    </citation>
    <scope>NUCLEOTIDE SEQUENCE [LARGE SCALE GENOMIC DNA]</scope>
    <source>
        <strain evidence="9 10">TM138-S3</strain>
    </source>
</reference>
<dbReference type="GO" id="GO:0005829">
    <property type="term" value="C:cytosol"/>
    <property type="evidence" value="ECO:0007669"/>
    <property type="project" value="TreeGrafter"/>
</dbReference>
<dbReference type="GO" id="GO:0009117">
    <property type="term" value="P:nucleotide metabolic process"/>
    <property type="evidence" value="ECO:0007669"/>
    <property type="project" value="UniProtKB-KW"/>
</dbReference>
<dbReference type="GO" id="GO:0000034">
    <property type="term" value="F:adenine deaminase activity"/>
    <property type="evidence" value="ECO:0007669"/>
    <property type="project" value="UniProtKB-UniRule"/>
</dbReference>
<dbReference type="HAMAP" id="MF_01962">
    <property type="entry name" value="Adenine_deaminase"/>
    <property type="match status" value="1"/>
</dbReference>
<keyword evidence="1 7" id="KW-0963">Cytoplasm</keyword>
<dbReference type="PANTHER" id="PTHR43114">
    <property type="entry name" value="ADENINE DEAMINASE"/>
    <property type="match status" value="1"/>
</dbReference>
<proteinExistence type="inferred from homology"/>
<name>A0AB34KRJ1_9PEZI</name>
<feature type="active site" description="Proton donor" evidence="7">
    <location>
        <position position="213"/>
    </location>
</feature>
<evidence type="ECO:0000256" key="4">
    <source>
        <dbReference type="ARBA" id="ARBA00022833"/>
    </source>
</evidence>
<comment type="similarity">
    <text evidence="7">Belongs to the metallo-dependent hydrolases superfamily. Adenosine and AMP deaminases family. Adenine deaminase type 2 subfamily.</text>
</comment>
<comment type="function">
    <text evidence="7">Catalyzes the hydrolytic deamination of adenine to hypoxanthine. Plays an important role in the purine salvage pathway and in nitrogen catabolism.</text>
</comment>
<dbReference type="InterPro" id="IPR032466">
    <property type="entry name" value="Metal_Hydrolase"/>
</dbReference>
<keyword evidence="2 7" id="KW-0479">Metal-binding</keyword>
<evidence type="ECO:0000256" key="1">
    <source>
        <dbReference type="ARBA" id="ARBA00022490"/>
    </source>
</evidence>
<organism evidence="9 10">
    <name type="scientific">Cladosporium halotolerans</name>
    <dbReference type="NCBI Taxonomy" id="1052096"/>
    <lineage>
        <taxon>Eukaryota</taxon>
        <taxon>Fungi</taxon>
        <taxon>Dikarya</taxon>
        <taxon>Ascomycota</taxon>
        <taxon>Pezizomycotina</taxon>
        <taxon>Dothideomycetes</taxon>
        <taxon>Dothideomycetidae</taxon>
        <taxon>Cladosporiales</taxon>
        <taxon>Cladosporiaceae</taxon>
        <taxon>Cladosporium</taxon>
    </lineage>
</organism>
<comment type="cofactor">
    <cofactor evidence="7">
        <name>Zn(2+)</name>
        <dbReference type="ChEBI" id="CHEBI:29105"/>
    </cofactor>
    <text evidence="7">Binds 1 zinc ion per subunit.</text>
</comment>